<gene>
    <name evidence="1" type="ORF">C1I91_09530</name>
</gene>
<sequence length="117" mass="13327">MTFACRRNVASLIKALGPAENMKKVRTVMYPSIVIIGLLKLYVDFKDYTNMLFVPIIVLLGIEIVEKLTAPAINRVEAIRKAIITNLKSDSFNCEGKCACNQMFQEFMLDKYNIKLF</sequence>
<accession>A0A410DS40</accession>
<organism evidence="1 2">
    <name type="scientific">Clostridium manihotivorum</name>
    <dbReference type="NCBI Taxonomy" id="2320868"/>
    <lineage>
        <taxon>Bacteria</taxon>
        <taxon>Bacillati</taxon>
        <taxon>Bacillota</taxon>
        <taxon>Clostridia</taxon>
        <taxon>Eubacteriales</taxon>
        <taxon>Clostridiaceae</taxon>
        <taxon>Clostridium</taxon>
    </lineage>
</organism>
<evidence type="ECO:0000313" key="2">
    <source>
        <dbReference type="Proteomes" id="UP000286268"/>
    </source>
</evidence>
<reference evidence="1 2" key="1">
    <citation type="submission" date="2018-01" db="EMBL/GenBank/DDBJ databases">
        <title>Genome Sequencing and Assembly of Anaerobacter polyendosporus strain CT4.</title>
        <authorList>
            <person name="Tachaapaikoon C."/>
            <person name="Sutheeworapong S."/>
            <person name="Jenjaroenpun P."/>
            <person name="Wongsurawat T."/>
            <person name="Nookeaw I."/>
            <person name="Cheawchanlertfa P."/>
            <person name="Kosugi A."/>
            <person name="Cheevadhanarak S."/>
            <person name="Ratanakhanokchai K."/>
        </authorList>
    </citation>
    <scope>NUCLEOTIDE SEQUENCE [LARGE SCALE GENOMIC DNA]</scope>
    <source>
        <strain evidence="1 2">CT4</strain>
    </source>
</reference>
<proteinExistence type="predicted"/>
<dbReference type="AlphaFoldDB" id="A0A410DS40"/>
<evidence type="ECO:0000313" key="1">
    <source>
        <dbReference type="EMBL" id="QAA31868.1"/>
    </source>
</evidence>
<dbReference type="KEGG" id="cmah:C1I91_09530"/>
<dbReference type="EMBL" id="CP025746">
    <property type="protein sequence ID" value="QAA31868.1"/>
    <property type="molecule type" value="Genomic_DNA"/>
</dbReference>
<protein>
    <submittedName>
        <fullName evidence="1">Uncharacterized protein</fullName>
    </submittedName>
</protein>
<dbReference type="Proteomes" id="UP000286268">
    <property type="component" value="Chromosome"/>
</dbReference>
<keyword evidence="2" id="KW-1185">Reference proteome</keyword>
<name>A0A410DS40_9CLOT</name>